<dbReference type="RefSeq" id="WP_038243437.1">
    <property type="nucleotide sequence ID" value="NZ_CCYO01000008.1"/>
</dbReference>
<dbReference type="OrthoDB" id="9915361at2"/>
<reference evidence="1 2" key="1">
    <citation type="submission" date="2018-06" db="EMBL/GenBank/DDBJ databases">
        <authorList>
            <consortium name="Pathogen Informatics"/>
            <person name="Doyle S."/>
        </authorList>
    </citation>
    <scope>NUCLEOTIDE SEQUENCE [LARGE SCALE GENOMIC DNA]</scope>
    <source>
        <strain evidence="1 2">NCTC10476</strain>
    </source>
</reference>
<name>A0A2Z2K7D2_YERRU</name>
<evidence type="ECO:0000313" key="1">
    <source>
        <dbReference type="EMBL" id="SUP98194.1"/>
    </source>
</evidence>
<organism evidence="1 2">
    <name type="scientific">Yersinia ruckeri</name>
    <dbReference type="NCBI Taxonomy" id="29486"/>
    <lineage>
        <taxon>Bacteria</taxon>
        <taxon>Pseudomonadati</taxon>
        <taxon>Pseudomonadota</taxon>
        <taxon>Gammaproteobacteria</taxon>
        <taxon>Enterobacterales</taxon>
        <taxon>Yersiniaceae</taxon>
        <taxon>Yersinia</taxon>
    </lineage>
</organism>
<dbReference type="AlphaFoldDB" id="A0A2Z2K7D2"/>
<protein>
    <submittedName>
        <fullName evidence="1">Uncharacterized protein</fullName>
    </submittedName>
</protein>
<dbReference type="GeneID" id="66879822"/>
<keyword evidence="2" id="KW-1185">Reference proteome</keyword>
<dbReference type="EMBL" id="UHJG01000001">
    <property type="protein sequence ID" value="SUP98194.1"/>
    <property type="molecule type" value="Genomic_DNA"/>
</dbReference>
<gene>
    <name evidence="1" type="ORF">NCTC10476_00006</name>
</gene>
<accession>A0A2Z2K7D2</accession>
<evidence type="ECO:0000313" key="2">
    <source>
        <dbReference type="Proteomes" id="UP000255169"/>
    </source>
</evidence>
<sequence>MKHILLLIIFISFPLLAGPVDIGAARSAAGIWGLGCNYGNSYLKRLLNGEDRAEAMALELHHLDEKIKSTISFYEKGSSIDKDEKAFILGLSSKYSIDGFKSKVHDAPINCEASSRVVEIKILRSLLGDVEAKSELANWDYYKYQ</sequence>
<dbReference type="Proteomes" id="UP000255169">
    <property type="component" value="Unassembled WGS sequence"/>
</dbReference>
<proteinExistence type="predicted"/>